<dbReference type="AlphaFoldDB" id="A0A450VWW7"/>
<keyword evidence="5 6" id="KW-0472">Membrane</keyword>
<keyword evidence="2" id="KW-1003">Cell membrane</keyword>
<comment type="subcellular location">
    <subcellularLocation>
        <location evidence="1">Cell membrane</location>
        <topology evidence="1">Multi-pass membrane protein</topology>
    </subcellularLocation>
</comment>
<dbReference type="GO" id="GO:0005886">
    <property type="term" value="C:plasma membrane"/>
    <property type="evidence" value="ECO:0007669"/>
    <property type="project" value="UniProtKB-SubCell"/>
</dbReference>
<reference evidence="7" key="1">
    <citation type="submission" date="2019-02" db="EMBL/GenBank/DDBJ databases">
        <authorList>
            <person name="Gruber-Vodicka R. H."/>
            <person name="Seah K. B. B."/>
        </authorList>
    </citation>
    <scope>NUCLEOTIDE SEQUENCE</scope>
    <source>
        <strain evidence="7">BECK_S313</strain>
    </source>
</reference>
<keyword evidence="4 6" id="KW-1133">Transmembrane helix</keyword>
<evidence type="ECO:0000256" key="5">
    <source>
        <dbReference type="ARBA" id="ARBA00023136"/>
    </source>
</evidence>
<dbReference type="InterPro" id="IPR005598">
    <property type="entry name" value="ATP_synth_I"/>
</dbReference>
<evidence type="ECO:0000256" key="6">
    <source>
        <dbReference type="SAM" id="Phobius"/>
    </source>
</evidence>
<proteinExistence type="predicted"/>
<gene>
    <name evidence="7" type="ORF">BECKLPF1236B_GA0070989_100620</name>
</gene>
<name>A0A450VWW7_9GAMM</name>
<feature type="transmembrane region" description="Helical" evidence="6">
    <location>
        <begin position="45"/>
        <end position="67"/>
    </location>
</feature>
<evidence type="ECO:0000313" key="7">
    <source>
        <dbReference type="EMBL" id="VFK09186.1"/>
    </source>
</evidence>
<evidence type="ECO:0000256" key="3">
    <source>
        <dbReference type="ARBA" id="ARBA00022692"/>
    </source>
</evidence>
<accession>A0A450VWW7</accession>
<evidence type="ECO:0000256" key="1">
    <source>
        <dbReference type="ARBA" id="ARBA00004651"/>
    </source>
</evidence>
<protein>
    <submittedName>
        <fullName evidence="7">ATP synthase I chain</fullName>
    </submittedName>
</protein>
<sequence length="96" mass="10591">MFGWFEVLAVMYGGGMAISGAWMLMMRIRLAKKVAEDMPGRELRVLYIGAIQRFVLMLVLFVIGMVILRLDPVSLLSGFVVSLGGGALGSYLYSIR</sequence>
<keyword evidence="3 6" id="KW-0812">Transmembrane</keyword>
<feature type="transmembrane region" description="Helical" evidence="6">
    <location>
        <begin position="6"/>
        <end position="24"/>
    </location>
</feature>
<dbReference type="EMBL" id="CAADFK010000006">
    <property type="protein sequence ID" value="VFK09186.1"/>
    <property type="molecule type" value="Genomic_DNA"/>
</dbReference>
<evidence type="ECO:0000256" key="4">
    <source>
        <dbReference type="ARBA" id="ARBA00022989"/>
    </source>
</evidence>
<organism evidence="7">
    <name type="scientific">Candidatus Kentrum sp. LPFa</name>
    <dbReference type="NCBI Taxonomy" id="2126335"/>
    <lineage>
        <taxon>Bacteria</taxon>
        <taxon>Pseudomonadati</taxon>
        <taxon>Pseudomonadota</taxon>
        <taxon>Gammaproteobacteria</taxon>
        <taxon>Candidatus Kentrum</taxon>
    </lineage>
</organism>
<feature type="transmembrane region" description="Helical" evidence="6">
    <location>
        <begin position="73"/>
        <end position="93"/>
    </location>
</feature>
<evidence type="ECO:0000256" key="2">
    <source>
        <dbReference type="ARBA" id="ARBA00022475"/>
    </source>
</evidence>
<dbReference type="Pfam" id="PF03899">
    <property type="entry name" value="ATP-synt_I"/>
    <property type="match status" value="1"/>
</dbReference>